<dbReference type="PROSITE" id="PS00633">
    <property type="entry name" value="BROMODOMAIN_1"/>
    <property type="match status" value="1"/>
</dbReference>
<dbReference type="InterPro" id="IPR037968">
    <property type="entry name" value="PBRM1_BD5"/>
</dbReference>
<feature type="domain" description="Bromo" evidence="12">
    <location>
        <begin position="535"/>
        <end position="605"/>
    </location>
</feature>
<feature type="region of interest" description="Disordered" evidence="11">
    <location>
        <begin position="442"/>
        <end position="508"/>
    </location>
</feature>
<dbReference type="GO" id="GO:0006368">
    <property type="term" value="P:transcription elongation by RNA polymerase II"/>
    <property type="evidence" value="ECO:0007669"/>
    <property type="project" value="TreeGrafter"/>
</dbReference>
<dbReference type="FunFam" id="1.20.920.10:FF:000009">
    <property type="entry name" value="Protein polybromo-1 isoform 1"/>
    <property type="match status" value="1"/>
</dbReference>
<dbReference type="Gene3D" id="1.10.30.10">
    <property type="entry name" value="High mobility group box domain"/>
    <property type="match status" value="1"/>
</dbReference>
<dbReference type="GO" id="GO:0016586">
    <property type="term" value="C:RSC-type complex"/>
    <property type="evidence" value="ECO:0007669"/>
    <property type="project" value="InterPro"/>
</dbReference>
<dbReference type="GO" id="GO:0003682">
    <property type="term" value="F:chromatin binding"/>
    <property type="evidence" value="ECO:0007669"/>
    <property type="project" value="InterPro"/>
</dbReference>
<evidence type="ECO:0000259" key="13">
    <source>
        <dbReference type="PROSITE" id="PS50118"/>
    </source>
</evidence>
<dbReference type="SUPFAM" id="SSF47370">
    <property type="entry name" value="Bromodomain"/>
    <property type="match status" value="6"/>
</dbReference>
<dbReference type="PANTHER" id="PTHR16062:SF19">
    <property type="entry name" value="PROTEIN POLYBROMO-1"/>
    <property type="match status" value="1"/>
</dbReference>
<keyword evidence="2" id="KW-0677">Repeat</keyword>
<feature type="domain" description="BAH" evidence="14">
    <location>
        <begin position="927"/>
        <end position="1044"/>
    </location>
</feature>
<dbReference type="PRINTS" id="PR00503">
    <property type="entry name" value="BROMODOMAIN"/>
</dbReference>
<dbReference type="Gene3D" id="1.20.920.10">
    <property type="entry name" value="Bromodomain-like"/>
    <property type="match status" value="6"/>
</dbReference>
<dbReference type="CDD" id="cd05524">
    <property type="entry name" value="Bromo_polybromo_I"/>
    <property type="match status" value="1"/>
</dbReference>
<evidence type="ECO:0000256" key="5">
    <source>
        <dbReference type="ARBA" id="ARBA00023117"/>
    </source>
</evidence>
<dbReference type="InterPro" id="IPR001025">
    <property type="entry name" value="BAH_dom"/>
</dbReference>
<dbReference type="FunFam" id="1.20.920.10:FF:000045">
    <property type="entry name" value="protein polybromo-1"/>
    <property type="match status" value="1"/>
</dbReference>
<evidence type="ECO:0000256" key="6">
    <source>
        <dbReference type="ARBA" id="ARBA00023163"/>
    </source>
</evidence>
<evidence type="ECO:0000256" key="10">
    <source>
        <dbReference type="SAM" id="Coils"/>
    </source>
</evidence>
<comment type="subcellular location">
    <subcellularLocation>
        <location evidence="1">Nucleus</location>
    </subcellularLocation>
</comment>
<keyword evidence="5 8" id="KW-0103">Bromodomain</keyword>
<evidence type="ECO:0000256" key="4">
    <source>
        <dbReference type="ARBA" id="ARBA00023015"/>
    </source>
</evidence>
<evidence type="ECO:0000313" key="15">
    <source>
        <dbReference type="EMBL" id="NBJ58630.1"/>
    </source>
</evidence>
<dbReference type="Gene3D" id="2.30.30.490">
    <property type="match status" value="2"/>
</dbReference>
<sequence length="1654" mass="188556">MSKRRRTSSVASRQDDDTDDAFSETSPIAAFIGRKKKKWDPTELCQVLYDAIRNHKKDDGNMLCDTFIRAPKRRQEPSYYEVVANPIDLLRVQQKLKTDSYEDIEELTSDLELLVNNAKAFYKPDSTEYQDACLLWDIFLLNKQKLLEALQDDTIEPKRGSRVPRKPRNLSTNDPDDASEGSKDDDFDTYEELFASVVTAMDPLDNRPLYTEFQLLPSKKLYPDYYDVIEHPIDLKFIATKIQTSAYTNLNEMEKDLLQMIKNACTFNEPGSQIYKDAKTMKKIFMSRKVEIEGGKYKPTRPKRRGHSLSAVTAALKEEPESSDDELDDNIDTEGDGPMWQLFDQLYNTANSAGAPLGESLWKLPNRRFHQEYYSTIKKPISMAQVRNKLKKGAYSNITDMTADLYLMLDNAKKAYPATHKVHKDAMKMQKILNQKLIDTGVQDESDTEDGDVSMPSTSSVSPSTATPMPKKKGRPRNNPVVTSPPASVNLPAVTQTPQGGGSQIIMTKGRFPNNPVLKKKLLGLQKFLTDYVVAGRRPMALFMEKPSKKLYPDYYEVIQHPIDMNTIEMNIKADRYGTLDDVVGDYRLMFSNCRKYNEEGSQIFEDANILERALNEKLKEFSGIPDRRLTPKIIKTGGRKIITPLDNKLKQFYDAIREFRESKANRLLSAVFMKLPSKSDYPDYYDIIKNPIDMEKIANKMKHQVYDSVDEMGSDFMLMFENACKYNEPDSQIYKDALVLQQICLQTKQTLNRDGSEESVPDVPQAVQELLMSLFTFFYNHQDEEGRCFSDSLAELAEYDDVDGNKVRAISLDLIKRRLDKGLYRRLDMFQEDVFSCLDRARRLSRTDSQVFEDSIELQSFFIKKRDEICKNGEVLSSPALSYSAMHLSAAVEAVRQSKLLQEEQEHENDTETASINGESMMIDQKVYSPGDFVYYDSPDNKIPGVVYIERLWTNSENVKMMYGNLFLRPHETYHVTTRKFLEQELFKSDQHQAIPLSQLTSKCFVMCIKDYIKSRPEGFADKDVYVCESRYNSRARSFKKIKNWPFVRSNDPVKLIPRDTPIELRRIMSVFKERVEKHKGELAELQLQEALVEKEKPNVVIFSNVPDEGNVHYEQYNTICSGVVKIGDYVYVATEGGKQAIAQITSIWETKDGKSFFRGPWLLTPPEVPCAGNRLFYRQEVMLSTLQESSPLIAIVGRCSVLDYVEYTTCRPTEISESDVYICESIYDEIKKQIRRLQGTGLRKFSHSQMVTPDEIYHFRTPVTPLRVSASEIAALQEQLKQSTNSSEMDVKTEGGDLLGMMDDSMDGGPPSVGSDFVATASPASSMHLSTPVSTKKGKGGKKVVTGYILYSSEVRKSISANNPDATFGDISRIVGNEWRSLASSEKQAWEEKAARCNEEHAAKIAEESGCPSPAFNDPVPNQVFECCWDKCDWQFEDPADCFEHSIAEGTGHVQTFCASMSDVEYNCLWRGCIRLKKQAPAFPHLQRLVKHVREVHINKAGGRIVQPADRSKNFMPSKKTITATQSPIQPIVQSTQSIPIQQSPPIHPIITAPPVEPLFVTVPPRPQRVLHSEVYIKYIEGLQTDSRFISPWEKTLKATQETVPPVEVSRLPTQWLDSRGKEQPEEIVKAIWSLRNYMMKDIVQIKKKCLE</sequence>
<dbReference type="FunFam" id="1.20.920.10:FF:000057">
    <property type="entry name" value="Polybromo 1"/>
    <property type="match status" value="1"/>
</dbReference>
<feature type="domain" description="Bromo" evidence="12">
    <location>
        <begin position="665"/>
        <end position="735"/>
    </location>
</feature>
<keyword evidence="10" id="KW-0175">Coiled coil</keyword>
<dbReference type="InterPro" id="IPR018359">
    <property type="entry name" value="Bromodomain_CS"/>
</dbReference>
<proteinExistence type="predicted"/>
<feature type="domain" description="Bromo" evidence="12">
    <location>
        <begin position="205"/>
        <end position="275"/>
    </location>
</feature>
<evidence type="ECO:0000256" key="11">
    <source>
        <dbReference type="SAM" id="MobiDB-lite"/>
    </source>
</evidence>
<evidence type="ECO:0000256" key="3">
    <source>
        <dbReference type="ARBA" id="ARBA00022853"/>
    </source>
</evidence>
<dbReference type="SUPFAM" id="SSF47095">
    <property type="entry name" value="HMG-box"/>
    <property type="match status" value="1"/>
</dbReference>
<dbReference type="PANTHER" id="PTHR16062">
    <property type="entry name" value="SWI/SNF-RELATED"/>
    <property type="match status" value="1"/>
</dbReference>
<evidence type="ECO:0000256" key="9">
    <source>
        <dbReference type="PROSITE-ProRule" id="PRU00267"/>
    </source>
</evidence>
<dbReference type="CDD" id="cd05515">
    <property type="entry name" value="Bromo_polybromo_V"/>
    <property type="match status" value="1"/>
</dbReference>
<protein>
    <submittedName>
        <fullName evidence="15">Putative chromatin remodeling complex rsc subunit rsc1/polybromo</fullName>
    </submittedName>
</protein>
<feature type="compositionally biased region" description="Acidic residues" evidence="11">
    <location>
        <begin position="174"/>
        <end position="186"/>
    </location>
</feature>
<feature type="domain" description="Bromo" evidence="12">
    <location>
        <begin position="353"/>
        <end position="423"/>
    </location>
</feature>
<dbReference type="SMART" id="SM00398">
    <property type="entry name" value="HMG"/>
    <property type="match status" value="1"/>
</dbReference>
<evidence type="ECO:0000256" key="7">
    <source>
        <dbReference type="ARBA" id="ARBA00023242"/>
    </source>
</evidence>
<dbReference type="InterPro" id="IPR036427">
    <property type="entry name" value="Bromodomain-like_sf"/>
</dbReference>
<dbReference type="Pfam" id="PF00505">
    <property type="entry name" value="HMG_box"/>
    <property type="match status" value="1"/>
</dbReference>
<dbReference type="InterPro" id="IPR037382">
    <property type="entry name" value="Rsc/polybromo"/>
</dbReference>
<feature type="coiled-coil region" evidence="10">
    <location>
        <begin position="1070"/>
        <end position="1097"/>
    </location>
</feature>
<dbReference type="GO" id="GO:0006338">
    <property type="term" value="P:chromatin remodeling"/>
    <property type="evidence" value="ECO:0007669"/>
    <property type="project" value="InterPro"/>
</dbReference>
<keyword evidence="6" id="KW-0804">Transcription</keyword>
<dbReference type="FunFam" id="1.20.920.10:FF:000064">
    <property type="entry name" value="Polybromo 1"/>
    <property type="match status" value="1"/>
</dbReference>
<feature type="compositionally biased region" description="Low complexity" evidence="11">
    <location>
        <begin position="453"/>
        <end position="469"/>
    </location>
</feature>
<feature type="DNA-binding region" description="HMG box" evidence="9">
    <location>
        <begin position="1343"/>
        <end position="1411"/>
    </location>
</feature>
<dbReference type="CDD" id="cd05517">
    <property type="entry name" value="Bromo_polybromo_II"/>
    <property type="match status" value="1"/>
</dbReference>
<dbReference type="PROSITE" id="PS51038">
    <property type="entry name" value="BAH"/>
    <property type="match status" value="2"/>
</dbReference>
<dbReference type="PROSITE" id="PS50118">
    <property type="entry name" value="HMG_BOX_2"/>
    <property type="match status" value="1"/>
</dbReference>
<feature type="domain" description="Bromo" evidence="12">
    <location>
        <begin position="59"/>
        <end position="129"/>
    </location>
</feature>
<dbReference type="InterPro" id="IPR001487">
    <property type="entry name" value="Bromodomain"/>
</dbReference>
<evidence type="ECO:0000256" key="1">
    <source>
        <dbReference type="ARBA" id="ARBA00004123"/>
    </source>
</evidence>
<dbReference type="GO" id="GO:0003677">
    <property type="term" value="F:DNA binding"/>
    <property type="evidence" value="ECO:0007669"/>
    <property type="project" value="UniProtKB-UniRule"/>
</dbReference>
<dbReference type="Pfam" id="PF00439">
    <property type="entry name" value="Bromodomain"/>
    <property type="match status" value="6"/>
</dbReference>
<dbReference type="GO" id="GO:0016514">
    <property type="term" value="C:SWI/SNF complex"/>
    <property type="evidence" value="ECO:0007669"/>
    <property type="project" value="TreeGrafter"/>
</dbReference>
<keyword evidence="3" id="KW-0156">Chromatin regulator</keyword>
<evidence type="ECO:0000259" key="14">
    <source>
        <dbReference type="PROSITE" id="PS51038"/>
    </source>
</evidence>
<dbReference type="PROSITE" id="PS50014">
    <property type="entry name" value="BROMODOMAIN_2"/>
    <property type="match status" value="5"/>
</dbReference>
<feature type="region of interest" description="Disordered" evidence="11">
    <location>
        <begin position="157"/>
        <end position="186"/>
    </location>
</feature>
<evidence type="ECO:0000256" key="8">
    <source>
        <dbReference type="PROSITE-ProRule" id="PRU00035"/>
    </source>
</evidence>
<evidence type="ECO:0000256" key="2">
    <source>
        <dbReference type="ARBA" id="ARBA00022737"/>
    </source>
</evidence>
<dbReference type="SMART" id="SM00297">
    <property type="entry name" value="BROMO"/>
    <property type="match status" value="6"/>
</dbReference>
<feature type="compositionally biased region" description="Polar residues" evidence="11">
    <location>
        <begin position="480"/>
        <end position="498"/>
    </location>
</feature>
<dbReference type="FunFam" id="1.20.920.10:FF:000006">
    <property type="entry name" value="protein polybromo-1 isoform X1"/>
    <property type="match status" value="1"/>
</dbReference>
<evidence type="ECO:0000259" key="12">
    <source>
        <dbReference type="PROSITE" id="PS50014"/>
    </source>
</evidence>
<keyword evidence="9" id="KW-0238">DNA-binding</keyword>
<name>A0A6B2EAH0_9DIPT</name>
<dbReference type="Pfam" id="PF01426">
    <property type="entry name" value="BAH"/>
    <property type="match status" value="2"/>
</dbReference>
<feature type="compositionally biased region" description="Acidic residues" evidence="11">
    <location>
        <begin position="442"/>
        <end position="452"/>
    </location>
</feature>
<dbReference type="Gene3D" id="3.30.160.60">
    <property type="entry name" value="Classic Zinc Finger"/>
    <property type="match status" value="1"/>
</dbReference>
<accession>A0A6B2EAH0</accession>
<keyword evidence="7 9" id="KW-0539">Nucleus</keyword>
<dbReference type="CDD" id="cd04717">
    <property type="entry name" value="BAH_polybromo"/>
    <property type="match status" value="1"/>
</dbReference>
<organism evidence="15">
    <name type="scientific">Phlebotomus kandelakii</name>
    <dbReference type="NCBI Taxonomy" id="1109342"/>
    <lineage>
        <taxon>Eukaryota</taxon>
        <taxon>Metazoa</taxon>
        <taxon>Ecdysozoa</taxon>
        <taxon>Arthropoda</taxon>
        <taxon>Hexapoda</taxon>
        <taxon>Insecta</taxon>
        <taxon>Pterygota</taxon>
        <taxon>Neoptera</taxon>
        <taxon>Endopterygota</taxon>
        <taxon>Diptera</taxon>
        <taxon>Nematocera</taxon>
        <taxon>Psychodoidea</taxon>
        <taxon>Psychodidae</taxon>
        <taxon>Phlebotomus</taxon>
        <taxon>Larroussius</taxon>
    </lineage>
</organism>
<dbReference type="CDD" id="cd05526">
    <property type="entry name" value="Bromo_polybromo_VI"/>
    <property type="match status" value="1"/>
</dbReference>
<feature type="domain" description="HMG box" evidence="13">
    <location>
        <begin position="1343"/>
        <end position="1411"/>
    </location>
</feature>
<dbReference type="InterPro" id="IPR043151">
    <property type="entry name" value="BAH_sf"/>
</dbReference>
<dbReference type="InterPro" id="IPR036910">
    <property type="entry name" value="HMG_box_dom_sf"/>
</dbReference>
<keyword evidence="4" id="KW-0805">Transcription regulation</keyword>
<dbReference type="InterPro" id="IPR009071">
    <property type="entry name" value="HMG_box_dom"/>
</dbReference>
<reference evidence="15" key="1">
    <citation type="submission" date="2019-10" db="EMBL/GenBank/DDBJ databases">
        <title>Short sand fly seasons in Tbilisi, Georgia, hinder development of host immunity to saliva of the visceral leishmaniasis vector Phlebotomus kandelakii.</title>
        <authorList>
            <person name="Oliveira F."/>
            <person name="Giorgobiani E."/>
            <person name="Guimaraes-Costa A.B."/>
            <person name="Abdeladhim M."/>
            <person name="Oristian J."/>
            <person name="Tskhvaradze L."/>
            <person name="Tsertsvadze N."/>
            <person name="Zakalashvili M."/>
            <person name="Valenzuela J.G."/>
            <person name="Kamhawi S."/>
        </authorList>
    </citation>
    <scope>NUCLEOTIDE SEQUENCE</scope>
    <source>
        <strain evidence="15">Wild-capture in Tbilisi</strain>
        <tissue evidence="15">Salivary glands</tissue>
    </source>
</reference>
<dbReference type="EMBL" id="GIFK01000927">
    <property type="protein sequence ID" value="NBJ58630.1"/>
    <property type="molecule type" value="Transcribed_RNA"/>
</dbReference>
<dbReference type="SMART" id="SM00439">
    <property type="entry name" value="BAH"/>
    <property type="match status" value="2"/>
</dbReference>
<feature type="region of interest" description="Disordered" evidence="11">
    <location>
        <begin position="1"/>
        <end position="22"/>
    </location>
</feature>
<feature type="domain" description="BAH" evidence="14">
    <location>
        <begin position="1124"/>
        <end position="1240"/>
    </location>
</feature>